<feature type="transmembrane region" description="Helical" evidence="1">
    <location>
        <begin position="440"/>
        <end position="459"/>
    </location>
</feature>
<feature type="transmembrane region" description="Helical" evidence="1">
    <location>
        <begin position="344"/>
        <end position="365"/>
    </location>
</feature>
<dbReference type="AlphaFoldDB" id="A0A2M7R5Z9"/>
<proteinExistence type="predicted"/>
<reference evidence="3" key="1">
    <citation type="submission" date="2017-09" db="EMBL/GenBank/DDBJ databases">
        <title>Depth-based differentiation of microbial function through sediment-hosted aquifers and enrichment of novel symbionts in the deep terrestrial subsurface.</title>
        <authorList>
            <person name="Probst A.J."/>
            <person name="Ladd B."/>
            <person name="Jarett J.K."/>
            <person name="Geller-Mcgrath D.E."/>
            <person name="Sieber C.M.K."/>
            <person name="Emerson J.B."/>
            <person name="Anantharaman K."/>
            <person name="Thomas B.C."/>
            <person name="Malmstrom R."/>
            <person name="Stieglmeier M."/>
            <person name="Klingl A."/>
            <person name="Woyke T."/>
            <person name="Ryan C.M."/>
            <person name="Banfield J.F."/>
        </authorList>
    </citation>
    <scope>NUCLEOTIDE SEQUENCE [LARGE SCALE GENOMIC DNA]</scope>
</reference>
<accession>A0A2M7R5Z9</accession>
<feature type="non-terminal residue" evidence="2">
    <location>
        <position position="530"/>
    </location>
</feature>
<feature type="transmembrane region" description="Helical" evidence="1">
    <location>
        <begin position="313"/>
        <end position="332"/>
    </location>
</feature>
<dbReference type="Proteomes" id="UP000230767">
    <property type="component" value="Unassembled WGS sequence"/>
</dbReference>
<keyword evidence="1" id="KW-0812">Transmembrane</keyword>
<feature type="transmembrane region" description="Helical" evidence="1">
    <location>
        <begin position="405"/>
        <end position="434"/>
    </location>
</feature>
<comment type="caution">
    <text evidence="2">The sequence shown here is derived from an EMBL/GenBank/DDBJ whole genome shotgun (WGS) entry which is preliminary data.</text>
</comment>
<name>A0A2M7R5Z9_9BACT</name>
<evidence type="ECO:0000313" key="2">
    <source>
        <dbReference type="EMBL" id="PIY88929.1"/>
    </source>
</evidence>
<dbReference type="EMBL" id="PFLW01000061">
    <property type="protein sequence ID" value="PIY88929.1"/>
    <property type="molecule type" value="Genomic_DNA"/>
</dbReference>
<evidence type="ECO:0000313" key="3">
    <source>
        <dbReference type="Proteomes" id="UP000230767"/>
    </source>
</evidence>
<sequence>MAELSYLTQKLISQYQYWYQSLQPKGRVSTIHVDEVASKVAAFYEKIRGIVDWREEHLMRRAAISRMLKRRLLLAKVGGTIAESLVLELIRGGHFPNDKIPESKIEETQKIIDKYVFILQNSPAPPKEKLKTQFINWLLDIAACEIEEVLSPSKRERALIEYMMESLKESVRVKETKVLVFGGMSEEEKNTQLYVAVQRALFKLDSPIITYHLLKRRYSQWADLPLLQLQEITQNIYSIWDNLEKELNHPLAEKFYKVCEKYDTPYLLLGDILTEESTAEIAEKISKPEILEELIKKVYNKRLSTLKKRLSRAAIYSTLSILLTNALSLYILEIPLAKLITGTFRPITIVVDILGPTFLMFLLTVTIKPPSKSNLQAVIMETMKIVYQREKVDIYEIKVSKKKGVIVKFLIVLLYLIGALISLGVIVAIFQWAGFPPTSVVINIIFVALIAFAGLAIRNRAEELTVEEKRVSFVGFLFDILFLPVVGLGRWMSNKWKKYNAIAAFFTALIDMPFQLFVEFFEQWRFFLKE</sequence>
<feature type="transmembrane region" description="Helical" evidence="1">
    <location>
        <begin position="499"/>
        <end position="521"/>
    </location>
</feature>
<keyword evidence="1" id="KW-1133">Transmembrane helix</keyword>
<organism evidence="2 3">
    <name type="scientific">Candidatus Nealsonbacteria bacterium CG_4_10_14_0_8_um_filter_37_14</name>
    <dbReference type="NCBI Taxonomy" id="1974684"/>
    <lineage>
        <taxon>Bacteria</taxon>
        <taxon>Candidatus Nealsoniibacteriota</taxon>
    </lineage>
</organism>
<gene>
    <name evidence="2" type="ORF">COY73_02480</name>
</gene>
<keyword evidence="1" id="KW-0472">Membrane</keyword>
<feature type="transmembrane region" description="Helical" evidence="1">
    <location>
        <begin position="471"/>
        <end position="493"/>
    </location>
</feature>
<evidence type="ECO:0000256" key="1">
    <source>
        <dbReference type="SAM" id="Phobius"/>
    </source>
</evidence>
<protein>
    <submittedName>
        <fullName evidence="2">Uncharacterized protein</fullName>
    </submittedName>
</protein>